<accession>A0ABV6HAF8</accession>
<dbReference type="Proteomes" id="UP001589783">
    <property type="component" value="Unassembled WGS sequence"/>
</dbReference>
<dbReference type="NCBIfam" id="TIGR03356">
    <property type="entry name" value="BGL"/>
    <property type="match status" value="1"/>
</dbReference>
<comment type="caution">
    <text evidence="8">The sequence shown here is derived from an EMBL/GenBank/DDBJ whole genome shotgun (WGS) entry which is preliminary data.</text>
</comment>
<keyword evidence="6" id="KW-0624">Polysaccharide degradation</keyword>
<gene>
    <name evidence="8" type="ORF">ACFFJD_13450</name>
</gene>
<keyword evidence="9" id="KW-1185">Reference proteome</keyword>
<evidence type="ECO:0000256" key="4">
    <source>
        <dbReference type="ARBA" id="ARBA00023277"/>
    </source>
</evidence>
<keyword evidence="5 7" id="KW-0326">Glycosidase</keyword>
<evidence type="ECO:0000313" key="8">
    <source>
        <dbReference type="EMBL" id="MFC0315857.1"/>
    </source>
</evidence>
<reference evidence="8 9" key="1">
    <citation type="submission" date="2024-09" db="EMBL/GenBank/DDBJ databases">
        <authorList>
            <person name="Sun Q."/>
            <person name="Mori K."/>
        </authorList>
    </citation>
    <scope>NUCLEOTIDE SEQUENCE [LARGE SCALE GENOMIC DNA]</scope>
    <source>
        <strain evidence="8 9">CCM 7957</strain>
    </source>
</reference>
<evidence type="ECO:0000256" key="3">
    <source>
        <dbReference type="ARBA" id="ARBA00023001"/>
    </source>
</evidence>
<keyword evidence="2 7" id="KW-0378">Hydrolase</keyword>
<dbReference type="Gene3D" id="3.20.20.80">
    <property type="entry name" value="Glycosidases"/>
    <property type="match status" value="1"/>
</dbReference>
<comment type="similarity">
    <text evidence="1 7">Belongs to the glycosyl hydrolase 1 family.</text>
</comment>
<dbReference type="PANTHER" id="PTHR10353">
    <property type="entry name" value="GLYCOSYL HYDROLASE"/>
    <property type="match status" value="1"/>
</dbReference>
<keyword evidence="4" id="KW-0119">Carbohydrate metabolism</keyword>
<evidence type="ECO:0000256" key="6">
    <source>
        <dbReference type="ARBA" id="ARBA00023326"/>
    </source>
</evidence>
<evidence type="ECO:0000256" key="2">
    <source>
        <dbReference type="ARBA" id="ARBA00022801"/>
    </source>
</evidence>
<dbReference type="Pfam" id="PF00232">
    <property type="entry name" value="Glyco_hydro_1"/>
    <property type="match status" value="1"/>
</dbReference>
<dbReference type="PRINTS" id="PR00131">
    <property type="entry name" value="GLHYDRLASE1"/>
</dbReference>
<dbReference type="EMBL" id="JBHLWV010000023">
    <property type="protein sequence ID" value="MFC0315857.1"/>
    <property type="molecule type" value="Genomic_DNA"/>
</dbReference>
<evidence type="ECO:0000256" key="7">
    <source>
        <dbReference type="RuleBase" id="RU361175"/>
    </source>
</evidence>
<comment type="catalytic activity">
    <reaction evidence="7">
        <text>Hydrolysis of terminal, non-reducing beta-D-glucosyl residues with release of beta-D-glucose.</text>
        <dbReference type="EC" id="3.2.1.21"/>
    </reaction>
</comment>
<dbReference type="RefSeq" id="WP_382364966.1">
    <property type="nucleotide sequence ID" value="NZ_JBHLWV010000023.1"/>
</dbReference>
<evidence type="ECO:0000256" key="5">
    <source>
        <dbReference type="ARBA" id="ARBA00023295"/>
    </source>
</evidence>
<dbReference type="InterPro" id="IPR001360">
    <property type="entry name" value="Glyco_hydro_1"/>
</dbReference>
<protein>
    <recommendedName>
        <fullName evidence="7">Beta-glucosidase</fullName>
        <ecNumber evidence="7">3.2.1.21</ecNumber>
    </recommendedName>
</protein>
<dbReference type="InterPro" id="IPR017736">
    <property type="entry name" value="Glyco_hydro_1_beta-glucosidase"/>
</dbReference>
<sequence length="453" mass="49721">MPSLNTASPVPLDQLSRLRFSAATAAFQIEGARTEDGRGTSIWDTFVDTPERVIDGSTADPSADSYHRWREDVALAADLGLDRYRFSISWVRVQPDGRGGANSLGLDYYSRLVDDLLEAGVTPFPTLYHWDLPTTLEADGGWLARDTAFRFAEYTQLVADRLGDRVEHWYTLNEPAMTTLQGYAVGELAPGRFLLFDALPTVHHQLLAHGLATDVLRRAGAESVGLTNNHTHVLAADDSPECAAAVHAYDLLHNRIYADPVLLGAYPDLTALGSPELPIEDGDLALIAQRPDFYGINFYNPTTIGPPPADSPIPFDLLPTPGVPVTGFGEDWPIMPETLTALLLDFDRRYGEALPPMIIGENGASFPEPETAGRVEDADRISYLDGHLRAVAAAMADGARVDEYTVWSLIDNFEWADGYTQRFGLAHVDFTTGERTPKASYDWYRALIAQARA</sequence>
<organism evidence="8 9">
    <name type="scientific">Gordonia phosphorivorans</name>
    <dbReference type="NCBI Taxonomy" id="1056982"/>
    <lineage>
        <taxon>Bacteria</taxon>
        <taxon>Bacillati</taxon>
        <taxon>Actinomycetota</taxon>
        <taxon>Actinomycetes</taxon>
        <taxon>Mycobacteriales</taxon>
        <taxon>Gordoniaceae</taxon>
        <taxon>Gordonia</taxon>
    </lineage>
</organism>
<keyword evidence="3" id="KW-0136">Cellulose degradation</keyword>
<dbReference type="GO" id="GO:0008422">
    <property type="term" value="F:beta-glucosidase activity"/>
    <property type="evidence" value="ECO:0007669"/>
    <property type="project" value="UniProtKB-EC"/>
</dbReference>
<evidence type="ECO:0000256" key="1">
    <source>
        <dbReference type="ARBA" id="ARBA00010838"/>
    </source>
</evidence>
<dbReference type="SUPFAM" id="SSF51445">
    <property type="entry name" value="(Trans)glycosidases"/>
    <property type="match status" value="1"/>
</dbReference>
<name>A0ABV6HAF8_9ACTN</name>
<dbReference type="PANTHER" id="PTHR10353:SF36">
    <property type="entry name" value="LP05116P"/>
    <property type="match status" value="1"/>
</dbReference>
<evidence type="ECO:0000313" key="9">
    <source>
        <dbReference type="Proteomes" id="UP001589783"/>
    </source>
</evidence>
<proteinExistence type="inferred from homology"/>
<dbReference type="EC" id="3.2.1.21" evidence="7"/>
<dbReference type="InterPro" id="IPR017853">
    <property type="entry name" value="GH"/>
</dbReference>